<accession>A0A7S4QSU5</accession>
<feature type="region of interest" description="Disordered" evidence="1">
    <location>
        <begin position="543"/>
        <end position="571"/>
    </location>
</feature>
<protein>
    <submittedName>
        <fullName evidence="2">Uncharacterized protein</fullName>
    </submittedName>
</protein>
<feature type="compositionally biased region" description="Low complexity" evidence="1">
    <location>
        <begin position="179"/>
        <end position="190"/>
    </location>
</feature>
<feature type="compositionally biased region" description="Low complexity" evidence="1">
    <location>
        <begin position="631"/>
        <end position="646"/>
    </location>
</feature>
<sequence>MSGGPECTMDGHGPGGTERSPAMDAAIHELVFVVGASASAEEGVAVAAGRAASEPTSEDGSWEVTGGAAADARSIPGSEPGARDGSRDGDGARVASSTPASEHGANGSGSWDMPAHGAGEAPGDVPGSPTSEEDGARSGSWDLPGEGAAEASSSPASEPGPSDGSWDVPAEAAANPSGAPEEVPVEAAAETPSARSSGPAGGDASWEAEERPSSGPSSIAPSGGLEVDAPPKADLPPELVLEALDCSDEMLWGEADFDEVAGITLADVYSLREARGGTGARDLTRRAQQERRRARDVGQASPKLKPGRVLARHSERVAKAQRAARDRTDYMYRVEERRFKRRYRDWCCFGEAPRESRTRVRAAAWPVFPALAGPTARLAVRPAAEIAAQAPAAELVPIAEAAALPVAAVQGPTEAVTVRAIKKPTARSTMESYARMAYWRTVDLLQRSFGREHPVDASGRRQAAEVLYRRLLKSRLASAPPSPRLGWMARPGLRSLRRDLRFPRCWDLSYELSVGRKARGGRRLKRQARGRAFKLWLRSAGRKQSPAAAHAAEDATRLRQREMRREASRARTRCRAAEWDAKYLGLEPGHPAPPPTLSERSRARSRPANGHARPERRPSAVPASGKPPAEGRWAAGLARPARPPLAERCSEGSPAESTWPEVSTLPAQRAVAACSLRGPRPPRGARGGQQPRRRRRGKRSACQEQTGPRDGSDAESPKTTGVEPTSPCACEDPASEAPKDVAEVEGPGGADDLRDLISVWPSLDRFRRADAPRTDGKLLVPALRSSKPPTVATEEVFLERFHGRTRGIFRDLDWSNLRVIGGMMLACLVADDEDFRTSFAETDVDIYMVGLRGPEFQQRVASVMKDLYRAARSRDLKAVILRTPCTITLSLCGPRGEALPNVQVVMAPFESTRHLLSTTDIDCTGFGFDGDSLFATSLACEAIARRRLIARPEKYSIRGEFSTESRLLKYAMRGFDVVDLGLPPDLEVPEHEAIRSIASEASAALAAKALGEGEGGLSLDDTAMRFERALRATGVTGAHLLLLAARNPGLQELLLFDVPLLPAGLADEGLLGMLQACDASRRQDGYEHPRGKAKGRLPRGSQPSKLRVLFTSRTLGPIEEAVLDAVEERDPDGTSEARSWYTGLEAEHLIWEAAC</sequence>
<feature type="region of interest" description="Disordered" evidence="1">
    <location>
        <begin position="280"/>
        <end position="310"/>
    </location>
</feature>
<dbReference type="AlphaFoldDB" id="A0A7S4QSU5"/>
<proteinExistence type="predicted"/>
<dbReference type="PANTHER" id="PTHR43558:SF6">
    <property type="entry name" value="REDUCTASE, PUTATIVE (AFU_ORTHOLOGUE AFUA_3G10540)-RELATED"/>
    <property type="match status" value="1"/>
</dbReference>
<feature type="compositionally biased region" description="Low complexity" evidence="1">
    <location>
        <begin position="43"/>
        <end position="54"/>
    </location>
</feature>
<organism evidence="2">
    <name type="scientific">Alexandrium monilatum</name>
    <dbReference type="NCBI Taxonomy" id="311494"/>
    <lineage>
        <taxon>Eukaryota</taxon>
        <taxon>Sar</taxon>
        <taxon>Alveolata</taxon>
        <taxon>Dinophyceae</taxon>
        <taxon>Gonyaulacales</taxon>
        <taxon>Pyrocystaceae</taxon>
        <taxon>Alexandrium</taxon>
    </lineage>
</organism>
<feature type="region of interest" description="Disordered" evidence="1">
    <location>
        <begin position="1"/>
        <end position="23"/>
    </location>
</feature>
<evidence type="ECO:0000313" key="2">
    <source>
        <dbReference type="EMBL" id="CAE4592890.1"/>
    </source>
</evidence>
<feature type="compositionally biased region" description="Low complexity" evidence="1">
    <location>
        <begin position="213"/>
        <end position="224"/>
    </location>
</feature>
<dbReference type="EMBL" id="HBNR01036552">
    <property type="protein sequence ID" value="CAE4592890.1"/>
    <property type="molecule type" value="Transcribed_RNA"/>
</dbReference>
<feature type="compositionally biased region" description="Basic and acidic residues" evidence="1">
    <location>
        <begin position="81"/>
        <end position="91"/>
    </location>
</feature>
<dbReference type="PANTHER" id="PTHR43558">
    <property type="entry name" value="REDUCTASE, PUTATIVE (AFU_ORTHOLOGUE AFUA_3G10540)-RELATED"/>
    <property type="match status" value="1"/>
</dbReference>
<feature type="region of interest" description="Disordered" evidence="1">
    <location>
        <begin position="584"/>
        <end position="751"/>
    </location>
</feature>
<feature type="compositionally biased region" description="Basic and acidic residues" evidence="1">
    <location>
        <begin position="551"/>
        <end position="571"/>
    </location>
</feature>
<feature type="region of interest" description="Disordered" evidence="1">
    <location>
        <begin position="1082"/>
        <end position="1102"/>
    </location>
</feature>
<feature type="region of interest" description="Disordered" evidence="1">
    <location>
        <begin position="43"/>
        <end position="233"/>
    </location>
</feature>
<dbReference type="InterPro" id="IPR053354">
    <property type="entry name" value="MGDG_epimerase"/>
</dbReference>
<name>A0A7S4QSU5_9DINO</name>
<feature type="compositionally biased region" description="Low complexity" evidence="1">
    <location>
        <begin position="144"/>
        <end position="165"/>
    </location>
</feature>
<gene>
    <name evidence="2" type="ORF">AMON00008_LOCUS25155</name>
</gene>
<evidence type="ECO:0000256" key="1">
    <source>
        <dbReference type="SAM" id="MobiDB-lite"/>
    </source>
</evidence>
<feature type="compositionally biased region" description="Basic and acidic residues" evidence="1">
    <location>
        <begin position="282"/>
        <end position="296"/>
    </location>
</feature>
<reference evidence="2" key="1">
    <citation type="submission" date="2021-01" db="EMBL/GenBank/DDBJ databases">
        <authorList>
            <person name="Corre E."/>
            <person name="Pelletier E."/>
            <person name="Niang G."/>
            <person name="Scheremetjew M."/>
            <person name="Finn R."/>
            <person name="Kale V."/>
            <person name="Holt S."/>
            <person name="Cochrane G."/>
            <person name="Meng A."/>
            <person name="Brown T."/>
            <person name="Cohen L."/>
        </authorList>
    </citation>
    <scope>NUCLEOTIDE SEQUENCE</scope>
    <source>
        <strain evidence="2">CCMP3105</strain>
    </source>
</reference>